<dbReference type="OrthoDB" id="9800334at2"/>
<dbReference type="Pfam" id="PF02607">
    <property type="entry name" value="B12-binding_2"/>
    <property type="match status" value="1"/>
</dbReference>
<dbReference type="InterPro" id="IPR003759">
    <property type="entry name" value="Cbl-bd_cap"/>
</dbReference>
<comment type="caution">
    <text evidence="6">The sequence shown here is derived from an EMBL/GenBank/DDBJ whole genome shotgun (WGS) entry which is preliminary data.</text>
</comment>
<evidence type="ECO:0000256" key="1">
    <source>
        <dbReference type="ARBA" id="ARBA00022491"/>
    </source>
</evidence>
<dbReference type="Gene3D" id="1.10.1660.10">
    <property type="match status" value="1"/>
</dbReference>
<keyword evidence="3" id="KW-0238">DNA-binding</keyword>
<organism evidence="6 7">
    <name type="scientific">Sphaerotilus hippei</name>
    <dbReference type="NCBI Taxonomy" id="744406"/>
    <lineage>
        <taxon>Bacteria</taxon>
        <taxon>Pseudomonadati</taxon>
        <taxon>Pseudomonadota</taxon>
        <taxon>Betaproteobacteria</taxon>
        <taxon>Burkholderiales</taxon>
        <taxon>Sphaerotilaceae</taxon>
        <taxon>Sphaerotilus</taxon>
    </lineage>
</organism>
<dbReference type="Gene3D" id="3.40.50.280">
    <property type="entry name" value="Cobalamin-binding domain"/>
    <property type="match status" value="1"/>
</dbReference>
<dbReference type="Pfam" id="PF13411">
    <property type="entry name" value="MerR_1"/>
    <property type="match status" value="1"/>
</dbReference>
<dbReference type="GO" id="GO:0003677">
    <property type="term" value="F:DNA binding"/>
    <property type="evidence" value="ECO:0007669"/>
    <property type="project" value="UniProtKB-KW"/>
</dbReference>
<sequence>MAELVPLLAPPLTIAAVERDTRIGKDTLRVWERRYGFPNPDRDSNGERLYPADQVERLRHVKRLLDAGHRPGRIVSLGLDVLKGFGDLAPSPARTSAAYPEPGSDVTLLVDLLRRHELLGFRRHLTQCLLRRGLGRFVTDVALPLVHEIGTAWSRGQMDIFEEHLCSDTLETVLRAAIAGAPEADESSTPRVLSSTFPDEPHGLGLLMAEALMSVEGCWCTSLGRQTPLRDLVMAAQAFRSQIIVLSFTAVNNPNQTLEGLLELRTQLPDHIEIWAGSALPVLQRRAGPGIRLMTSMHQIAPAVAEWRKRQGDR</sequence>
<dbReference type="InterPro" id="IPR036724">
    <property type="entry name" value="Cobalamin-bd_sf"/>
</dbReference>
<feature type="domain" description="HTH merR-type" evidence="5">
    <location>
        <begin position="11"/>
        <end position="68"/>
    </location>
</feature>
<evidence type="ECO:0000256" key="4">
    <source>
        <dbReference type="ARBA" id="ARBA00023163"/>
    </source>
</evidence>
<dbReference type="PANTHER" id="PTHR30204">
    <property type="entry name" value="REDOX-CYCLING DRUG-SENSING TRANSCRIPTIONAL ACTIVATOR SOXR"/>
    <property type="match status" value="1"/>
</dbReference>
<dbReference type="Gene3D" id="1.10.1240.10">
    <property type="entry name" value="Methionine synthase domain"/>
    <property type="match status" value="1"/>
</dbReference>
<dbReference type="GO" id="GO:0046872">
    <property type="term" value="F:metal ion binding"/>
    <property type="evidence" value="ECO:0007669"/>
    <property type="project" value="InterPro"/>
</dbReference>
<protein>
    <submittedName>
        <fullName evidence="6">B12 binding protein</fullName>
    </submittedName>
</protein>
<proteinExistence type="predicted"/>
<evidence type="ECO:0000256" key="3">
    <source>
        <dbReference type="ARBA" id="ARBA00023125"/>
    </source>
</evidence>
<evidence type="ECO:0000313" key="6">
    <source>
        <dbReference type="EMBL" id="PXW95847.1"/>
    </source>
</evidence>
<reference evidence="6 7" key="1">
    <citation type="submission" date="2018-05" db="EMBL/GenBank/DDBJ databases">
        <title>Genomic Encyclopedia of Type Strains, Phase IV (KMG-IV): sequencing the most valuable type-strain genomes for metagenomic binning, comparative biology and taxonomic classification.</title>
        <authorList>
            <person name="Goeker M."/>
        </authorList>
    </citation>
    <scope>NUCLEOTIDE SEQUENCE [LARGE SCALE GENOMIC DNA]</scope>
    <source>
        <strain evidence="6 7">DSM 566</strain>
    </source>
</reference>
<dbReference type="SUPFAM" id="SSF46955">
    <property type="entry name" value="Putative DNA-binding domain"/>
    <property type="match status" value="1"/>
</dbReference>
<dbReference type="AlphaFoldDB" id="A0A318H7V6"/>
<dbReference type="InterPro" id="IPR047057">
    <property type="entry name" value="MerR_fam"/>
</dbReference>
<dbReference type="GO" id="GO:0003700">
    <property type="term" value="F:DNA-binding transcription factor activity"/>
    <property type="evidence" value="ECO:0007669"/>
    <property type="project" value="InterPro"/>
</dbReference>
<dbReference type="InterPro" id="IPR009061">
    <property type="entry name" value="DNA-bd_dom_put_sf"/>
</dbReference>
<keyword evidence="2" id="KW-0805">Transcription regulation</keyword>
<dbReference type="EMBL" id="QJJS01000008">
    <property type="protein sequence ID" value="PXW95847.1"/>
    <property type="molecule type" value="Genomic_DNA"/>
</dbReference>
<gene>
    <name evidence="6" type="ORF">C7444_108106</name>
</gene>
<evidence type="ECO:0000313" key="7">
    <source>
        <dbReference type="Proteomes" id="UP000247811"/>
    </source>
</evidence>
<dbReference type="InterPro" id="IPR036594">
    <property type="entry name" value="Meth_synthase_dom"/>
</dbReference>
<evidence type="ECO:0000259" key="5">
    <source>
        <dbReference type="PROSITE" id="PS50937"/>
    </source>
</evidence>
<name>A0A318H7V6_9BURK</name>
<dbReference type="RefSeq" id="WP_110400795.1">
    <property type="nucleotide sequence ID" value="NZ_QJJS01000008.1"/>
</dbReference>
<evidence type="ECO:0000256" key="2">
    <source>
        <dbReference type="ARBA" id="ARBA00023015"/>
    </source>
</evidence>
<keyword evidence="4" id="KW-0804">Transcription</keyword>
<dbReference type="SUPFAM" id="SSF52242">
    <property type="entry name" value="Cobalamin (vitamin B12)-binding domain"/>
    <property type="match status" value="1"/>
</dbReference>
<keyword evidence="7" id="KW-1185">Reference proteome</keyword>
<keyword evidence="1" id="KW-0678">Repressor</keyword>
<dbReference type="InterPro" id="IPR000551">
    <property type="entry name" value="MerR-type_HTH_dom"/>
</dbReference>
<dbReference type="GO" id="GO:0031419">
    <property type="term" value="F:cobalamin binding"/>
    <property type="evidence" value="ECO:0007669"/>
    <property type="project" value="InterPro"/>
</dbReference>
<dbReference type="PANTHER" id="PTHR30204:SF69">
    <property type="entry name" value="MERR-FAMILY TRANSCRIPTIONAL REGULATOR"/>
    <property type="match status" value="1"/>
</dbReference>
<dbReference type="CDD" id="cd01104">
    <property type="entry name" value="HTH_MlrA-CarA"/>
    <property type="match status" value="1"/>
</dbReference>
<dbReference type="Proteomes" id="UP000247811">
    <property type="component" value="Unassembled WGS sequence"/>
</dbReference>
<dbReference type="SMART" id="SM00422">
    <property type="entry name" value="HTH_MERR"/>
    <property type="match status" value="1"/>
</dbReference>
<accession>A0A318H7V6</accession>
<dbReference type="PROSITE" id="PS50937">
    <property type="entry name" value="HTH_MERR_2"/>
    <property type="match status" value="1"/>
</dbReference>